<dbReference type="Pfam" id="PF16217">
    <property type="entry name" value="M64_N"/>
    <property type="match status" value="1"/>
</dbReference>
<protein>
    <recommendedName>
        <fullName evidence="2">Peptidase M64 N-terminal domain-containing protein</fullName>
    </recommendedName>
</protein>
<dbReference type="Gene3D" id="2.60.40.3250">
    <property type="entry name" value="Peptidase M64, N-terminal domain"/>
    <property type="match status" value="1"/>
</dbReference>
<feature type="domain" description="Peptidase M64 N-terminal" evidence="2">
    <location>
        <begin position="22"/>
        <end position="131"/>
    </location>
</feature>
<keyword evidence="1" id="KW-0732">Signal</keyword>
<dbReference type="InterPro" id="IPR024079">
    <property type="entry name" value="MetalloPept_cat_dom_sf"/>
</dbReference>
<comment type="caution">
    <text evidence="3">The sequence shown here is derived from an EMBL/GenBank/DDBJ whole genome shotgun (WGS) entry which is preliminary data.</text>
</comment>
<dbReference type="RefSeq" id="WP_142932829.1">
    <property type="nucleotide sequence ID" value="NZ_ML660167.1"/>
</dbReference>
<dbReference type="InterPro" id="IPR038171">
    <property type="entry name" value="M64_N_sf"/>
</dbReference>
<evidence type="ECO:0000313" key="3">
    <source>
        <dbReference type="EMBL" id="TQV85910.1"/>
    </source>
</evidence>
<dbReference type="InterPro" id="IPR032625">
    <property type="entry name" value="M64_N"/>
</dbReference>
<evidence type="ECO:0000259" key="2">
    <source>
        <dbReference type="Pfam" id="PF16217"/>
    </source>
</evidence>
<feature type="signal peptide" evidence="1">
    <location>
        <begin position="1"/>
        <end position="19"/>
    </location>
</feature>
<dbReference type="OrthoDB" id="9143597at2"/>
<dbReference type="Proteomes" id="UP000315439">
    <property type="component" value="Unassembled WGS sequence"/>
</dbReference>
<gene>
    <name evidence="3" type="ORF">FLL46_18480</name>
</gene>
<dbReference type="Gene3D" id="3.40.390.10">
    <property type="entry name" value="Collagenase (Catalytic Domain)"/>
    <property type="match status" value="1"/>
</dbReference>
<dbReference type="Pfam" id="PF09471">
    <property type="entry name" value="Peptidase_M64"/>
    <property type="match status" value="2"/>
</dbReference>
<name>A0A545U8W1_9GAMM</name>
<dbReference type="AlphaFoldDB" id="A0A545U8W1"/>
<evidence type="ECO:0000313" key="4">
    <source>
        <dbReference type="Proteomes" id="UP000315439"/>
    </source>
</evidence>
<dbReference type="EMBL" id="VIKS01000011">
    <property type="protein sequence ID" value="TQV85910.1"/>
    <property type="molecule type" value="Genomic_DNA"/>
</dbReference>
<sequence>MKLSTLVFLLLIYCPGTNAIGFAEGTLRMDYLHTGGNRTSDSIKFVELIDEAQKWSGLLESSDKLLRGDYQFTITDQSTRQVLFTNSFSSVYSDWAMSVEYKEKQRTFEESIRFPKPSDDFTVTLFKRDLSVKGQPFVKFWEKSFVLKKEKIRALRKLNIKSEMIIESGSPEKKVDVVIIAEGFTKADETNFFEQAKQVTRKLFSYSPYKEYQSHFNVRAIFPVSEQRGVAIPSKEYYPSTALSVYSEALGMTRYALTLQNNQLRDIAANVPYDTIIILTNSNKYSAAGIYGAYTIVPAFEQRSGFLMAHEFGHHFAGLADEYFHSTPGYEKSKAIIEPYQPNITIGKTRKTIKWRDLIGDKTPIPTPWQEQDDSNLQNYSSTVGAFEGAFYSKYNYFRPSESCLMRLNGKNIEFCTVCKEAIIQMIKAYSK</sequence>
<evidence type="ECO:0000256" key="1">
    <source>
        <dbReference type="SAM" id="SignalP"/>
    </source>
</evidence>
<accession>A0A545U8W1</accession>
<keyword evidence="4" id="KW-1185">Reference proteome</keyword>
<organism evidence="3 4">
    <name type="scientific">Aliikangiella coralliicola</name>
    <dbReference type="NCBI Taxonomy" id="2592383"/>
    <lineage>
        <taxon>Bacteria</taxon>
        <taxon>Pseudomonadati</taxon>
        <taxon>Pseudomonadota</taxon>
        <taxon>Gammaproteobacteria</taxon>
        <taxon>Oceanospirillales</taxon>
        <taxon>Pleioneaceae</taxon>
        <taxon>Aliikangiella</taxon>
    </lineage>
</organism>
<dbReference type="GO" id="GO:0008237">
    <property type="term" value="F:metallopeptidase activity"/>
    <property type="evidence" value="ECO:0007669"/>
    <property type="project" value="InterPro"/>
</dbReference>
<reference evidence="3 4" key="1">
    <citation type="submission" date="2019-07" db="EMBL/GenBank/DDBJ databases">
        <title>Draft genome for Aliikangiella sp. M105.</title>
        <authorList>
            <person name="Wang G."/>
        </authorList>
    </citation>
    <scope>NUCLEOTIDE SEQUENCE [LARGE SCALE GENOMIC DNA]</scope>
    <source>
        <strain evidence="3 4">M105</strain>
    </source>
</reference>
<dbReference type="InterPro" id="IPR019026">
    <property type="entry name" value="Peptidase_M64_IgA"/>
</dbReference>
<feature type="chain" id="PRO_5022141625" description="Peptidase M64 N-terminal domain-containing protein" evidence="1">
    <location>
        <begin position="20"/>
        <end position="432"/>
    </location>
</feature>
<proteinExistence type="predicted"/>